<dbReference type="InterPro" id="IPR013103">
    <property type="entry name" value="RVT_2"/>
</dbReference>
<dbReference type="PANTHER" id="PTHR11439">
    <property type="entry name" value="GAG-POL-RELATED RETROTRANSPOSON"/>
    <property type="match status" value="1"/>
</dbReference>
<dbReference type="Pfam" id="PF07727">
    <property type="entry name" value="RVT_2"/>
    <property type="match status" value="1"/>
</dbReference>
<name>A5AM38_VITVI</name>
<dbReference type="CDD" id="cd09272">
    <property type="entry name" value="RNase_HI_RT_Ty1"/>
    <property type="match status" value="1"/>
</dbReference>
<dbReference type="SUPFAM" id="SSF56672">
    <property type="entry name" value="DNA/RNA polymerases"/>
    <property type="match status" value="1"/>
</dbReference>
<evidence type="ECO:0000313" key="2">
    <source>
        <dbReference type="EMBL" id="CAN69196.1"/>
    </source>
</evidence>
<dbReference type="AlphaFoldDB" id="A5AM38"/>
<dbReference type="EMBL" id="AM429909">
    <property type="protein sequence ID" value="CAN69196.1"/>
    <property type="molecule type" value="Genomic_DNA"/>
</dbReference>
<proteinExistence type="predicted"/>
<feature type="domain" description="Reverse transcriptase Ty1/copia-type" evidence="1">
    <location>
        <begin position="28"/>
        <end position="96"/>
    </location>
</feature>
<sequence length="288" mass="32748">MDSGATHHFTPEFGNLTDTCVFTVDEQAMVGNGSHSVLVNSLIDQLHNQFALKDLGSLSYFLGIQVTRTPSSLHLCQHKYIVNLLHRAQMFDCKHASTLWALHLPYPCMMYCTITRPEISFSISKVCQFMHSPTTTHWQAVKRILHYLKSTISHGISLQPSTNLFLTCYIDVDWVDCSDDRKSTGGHFCFLGLNLISWSCTKQKVVSRSSAESKYRGLANVISELIWIKTFPTELHIPFFIPPILFCDNLSATHLVAHPILHARVKNIEIDYHFICDCVLHISQIYTF</sequence>
<reference evidence="2" key="1">
    <citation type="journal article" date="2007" name="PLoS ONE">
        <title>The first genome sequence of an elite grapevine cultivar (Pinot noir Vitis vinifera L.): coping with a highly heterozygous genome.</title>
        <authorList>
            <person name="Velasco R."/>
            <person name="Zharkikh A."/>
            <person name="Troggio M."/>
            <person name="Cartwright D.A."/>
            <person name="Cestaro A."/>
            <person name="Pruss D."/>
            <person name="Pindo M."/>
            <person name="FitzGerald L.M."/>
            <person name="Vezzulli S."/>
            <person name="Reid J."/>
            <person name="Malacarne G."/>
            <person name="Iliev D."/>
            <person name="Coppola G."/>
            <person name="Wardell B."/>
            <person name="Micheletti D."/>
            <person name="Macalma T."/>
            <person name="Facci M."/>
            <person name="Mitchell J.T."/>
            <person name="Perazzolli M."/>
            <person name="Eldredge G."/>
            <person name="Gatto P."/>
            <person name="Oyzerski R."/>
            <person name="Moretto M."/>
            <person name="Gutin N."/>
            <person name="Stefanini M."/>
            <person name="Chen Y."/>
            <person name="Segala C."/>
            <person name="Davenport C."/>
            <person name="Dematte L."/>
            <person name="Mraz A."/>
            <person name="Battilana J."/>
            <person name="Stormo K."/>
            <person name="Costa F."/>
            <person name="Tao Q."/>
            <person name="Si-Ammour A."/>
            <person name="Harkins T."/>
            <person name="Lackey A."/>
            <person name="Perbost C."/>
            <person name="Taillon B."/>
            <person name="Stella A."/>
            <person name="Solovyev V."/>
            <person name="Fawcett J.A."/>
            <person name="Sterck L."/>
            <person name="Vandepoele K."/>
            <person name="Grando S.M."/>
            <person name="Toppo S."/>
            <person name="Moser C."/>
            <person name="Lanchbury J."/>
            <person name="Bogden R."/>
            <person name="Skolnick M."/>
            <person name="Sgaramella V."/>
            <person name="Bhatnagar S.K."/>
            <person name="Fontana P."/>
            <person name="Gutin A."/>
            <person name="Van de Peer Y."/>
            <person name="Salamini F."/>
            <person name="Viola R."/>
        </authorList>
    </citation>
    <scope>NUCLEOTIDE SEQUENCE</scope>
</reference>
<dbReference type="PANTHER" id="PTHR11439:SF450">
    <property type="entry name" value="REVERSE TRANSCRIPTASE TY1_COPIA-TYPE DOMAIN-CONTAINING PROTEIN"/>
    <property type="match status" value="1"/>
</dbReference>
<gene>
    <name evidence="2" type="ORF">VITISV_018554</name>
</gene>
<evidence type="ECO:0000259" key="1">
    <source>
        <dbReference type="Pfam" id="PF07727"/>
    </source>
</evidence>
<organism evidence="2">
    <name type="scientific">Vitis vinifera</name>
    <name type="common">Grape</name>
    <dbReference type="NCBI Taxonomy" id="29760"/>
    <lineage>
        <taxon>Eukaryota</taxon>
        <taxon>Viridiplantae</taxon>
        <taxon>Streptophyta</taxon>
        <taxon>Embryophyta</taxon>
        <taxon>Tracheophyta</taxon>
        <taxon>Spermatophyta</taxon>
        <taxon>Magnoliopsida</taxon>
        <taxon>eudicotyledons</taxon>
        <taxon>Gunneridae</taxon>
        <taxon>Pentapetalae</taxon>
        <taxon>rosids</taxon>
        <taxon>Vitales</taxon>
        <taxon>Vitaceae</taxon>
        <taxon>Viteae</taxon>
        <taxon>Vitis</taxon>
    </lineage>
</organism>
<protein>
    <recommendedName>
        <fullName evidence="1">Reverse transcriptase Ty1/copia-type domain-containing protein</fullName>
    </recommendedName>
</protein>
<dbReference type="InterPro" id="IPR043502">
    <property type="entry name" value="DNA/RNA_pol_sf"/>
</dbReference>
<accession>A5AM38</accession>